<dbReference type="Proteomes" id="UP001324380">
    <property type="component" value="Chromosome"/>
</dbReference>
<dbReference type="RefSeq" id="WP_321562584.1">
    <property type="nucleotide sequence ID" value="NZ_CP139558.1"/>
</dbReference>
<reference evidence="1 2" key="1">
    <citation type="submission" date="2023-11" db="EMBL/GenBank/DDBJ databases">
        <title>Analysis of the Genomes of Mucilaginibacter gossypii cycad 4 and M. sabulilitoris SNA2: microbes with the potential for plant growth promotion.</title>
        <authorList>
            <person name="Hirsch A.M."/>
            <person name="Humm E."/>
            <person name="Rubbi M."/>
            <person name="Del Vecchio G."/>
            <person name="Ha S.M."/>
            <person name="Pellegrini M."/>
            <person name="Gunsalus R.P."/>
        </authorList>
    </citation>
    <scope>NUCLEOTIDE SEQUENCE [LARGE SCALE GENOMIC DNA]</scope>
    <source>
        <strain evidence="1 2">SNA2</strain>
    </source>
</reference>
<name>A0ABZ0TK79_9SPHI</name>
<sequence length="108" mass="12373">MKIITLHTAINITELYSILQQKVNPLFHEQKQSDINFTITRKDDVIEISQPEMYEGVLFSIVIKGTELHITRNEHYVDDVNSLTVESILNDLFNGLSRNQGTDLVQEG</sequence>
<dbReference type="EMBL" id="CP139558">
    <property type="protein sequence ID" value="WPU93448.1"/>
    <property type="molecule type" value="Genomic_DNA"/>
</dbReference>
<evidence type="ECO:0000313" key="2">
    <source>
        <dbReference type="Proteomes" id="UP001324380"/>
    </source>
</evidence>
<keyword evidence="2" id="KW-1185">Reference proteome</keyword>
<proteinExistence type="predicted"/>
<organism evidence="1 2">
    <name type="scientific">Mucilaginibacter sabulilitoris</name>
    <dbReference type="NCBI Taxonomy" id="1173583"/>
    <lineage>
        <taxon>Bacteria</taxon>
        <taxon>Pseudomonadati</taxon>
        <taxon>Bacteroidota</taxon>
        <taxon>Sphingobacteriia</taxon>
        <taxon>Sphingobacteriales</taxon>
        <taxon>Sphingobacteriaceae</taxon>
        <taxon>Mucilaginibacter</taxon>
    </lineage>
</organism>
<protein>
    <submittedName>
        <fullName evidence="1">Uncharacterized protein</fullName>
    </submittedName>
</protein>
<gene>
    <name evidence="1" type="ORF">SNE25_29440</name>
</gene>
<evidence type="ECO:0000313" key="1">
    <source>
        <dbReference type="EMBL" id="WPU93448.1"/>
    </source>
</evidence>
<accession>A0ABZ0TK79</accession>